<keyword evidence="4" id="KW-1185">Reference proteome</keyword>
<keyword evidence="1 3" id="KW-0238">DNA-binding</keyword>
<dbReference type="SUPFAM" id="SSF55136">
    <property type="entry name" value="Probable bacterial effector-binding domain"/>
    <property type="match status" value="1"/>
</dbReference>
<name>A0ABU0DXG0_9FIRM</name>
<dbReference type="InterPro" id="IPR047057">
    <property type="entry name" value="MerR_fam"/>
</dbReference>
<dbReference type="Gene3D" id="1.10.1660.10">
    <property type="match status" value="1"/>
</dbReference>
<dbReference type="Pfam" id="PF13411">
    <property type="entry name" value="MerR_1"/>
    <property type="match status" value="1"/>
</dbReference>
<dbReference type="InterPro" id="IPR009061">
    <property type="entry name" value="DNA-bd_dom_put_sf"/>
</dbReference>
<dbReference type="RefSeq" id="WP_307404341.1">
    <property type="nucleotide sequence ID" value="NZ_JAUSUR010000001.1"/>
</dbReference>
<dbReference type="PROSITE" id="PS50937">
    <property type="entry name" value="HTH_MERR_2"/>
    <property type="match status" value="1"/>
</dbReference>
<reference evidence="3 4" key="1">
    <citation type="submission" date="2023-07" db="EMBL/GenBank/DDBJ databases">
        <title>Genomic Encyclopedia of Type Strains, Phase IV (KMG-IV): sequencing the most valuable type-strain genomes for metagenomic binning, comparative biology and taxonomic classification.</title>
        <authorList>
            <person name="Goeker M."/>
        </authorList>
    </citation>
    <scope>NUCLEOTIDE SEQUENCE [LARGE SCALE GENOMIC DNA]</scope>
    <source>
        <strain evidence="3 4">DSM 16784</strain>
    </source>
</reference>
<dbReference type="Proteomes" id="UP001230220">
    <property type="component" value="Unassembled WGS sequence"/>
</dbReference>
<dbReference type="GO" id="GO:0003677">
    <property type="term" value="F:DNA binding"/>
    <property type="evidence" value="ECO:0007669"/>
    <property type="project" value="UniProtKB-KW"/>
</dbReference>
<dbReference type="SMART" id="SM00871">
    <property type="entry name" value="AraC_E_bind"/>
    <property type="match status" value="1"/>
</dbReference>
<dbReference type="SMART" id="SM00422">
    <property type="entry name" value="HTH_MERR"/>
    <property type="match status" value="1"/>
</dbReference>
<dbReference type="InterPro" id="IPR000551">
    <property type="entry name" value="MerR-type_HTH_dom"/>
</dbReference>
<dbReference type="InterPro" id="IPR029442">
    <property type="entry name" value="GyrI-like"/>
</dbReference>
<feature type="domain" description="HTH merR-type" evidence="2">
    <location>
        <begin position="6"/>
        <end position="75"/>
    </location>
</feature>
<comment type="caution">
    <text evidence="3">The sequence shown here is derived from an EMBL/GenBank/DDBJ whole genome shotgun (WGS) entry which is preliminary data.</text>
</comment>
<dbReference type="InterPro" id="IPR011256">
    <property type="entry name" value="Reg_factor_effector_dom_sf"/>
</dbReference>
<dbReference type="PANTHER" id="PTHR30204">
    <property type="entry name" value="REDOX-CYCLING DRUG-SENSING TRANSCRIPTIONAL ACTIVATOR SOXR"/>
    <property type="match status" value="1"/>
</dbReference>
<dbReference type="PANTHER" id="PTHR30204:SF85">
    <property type="entry name" value="MULTIDRUG-EFFLUX TRANSPORTER 2 REGULATOR"/>
    <property type="match status" value="1"/>
</dbReference>
<dbReference type="InterPro" id="IPR010499">
    <property type="entry name" value="AraC_E-bd"/>
</dbReference>
<evidence type="ECO:0000313" key="4">
    <source>
        <dbReference type="Proteomes" id="UP001230220"/>
    </source>
</evidence>
<protein>
    <submittedName>
        <fullName evidence="3">DNA-binding transcriptional MerR regulator</fullName>
    </submittedName>
</protein>
<organism evidence="3 4">
    <name type="scientific">Breznakia pachnodae</name>
    <dbReference type="NCBI Taxonomy" id="265178"/>
    <lineage>
        <taxon>Bacteria</taxon>
        <taxon>Bacillati</taxon>
        <taxon>Bacillota</taxon>
        <taxon>Erysipelotrichia</taxon>
        <taxon>Erysipelotrichales</taxon>
        <taxon>Erysipelotrichaceae</taxon>
        <taxon>Breznakia</taxon>
    </lineage>
</organism>
<proteinExistence type="predicted"/>
<gene>
    <name evidence="3" type="ORF">J2S15_000051</name>
</gene>
<dbReference type="Pfam" id="PF06445">
    <property type="entry name" value="GyrI-like"/>
    <property type="match status" value="1"/>
</dbReference>
<dbReference type="Gene3D" id="3.20.80.10">
    <property type="entry name" value="Regulatory factor, effector binding domain"/>
    <property type="match status" value="1"/>
</dbReference>
<accession>A0ABU0DXG0</accession>
<evidence type="ECO:0000256" key="1">
    <source>
        <dbReference type="ARBA" id="ARBA00023125"/>
    </source>
</evidence>
<evidence type="ECO:0000259" key="2">
    <source>
        <dbReference type="PROSITE" id="PS50937"/>
    </source>
</evidence>
<dbReference type="SUPFAM" id="SSF46955">
    <property type="entry name" value="Putative DNA-binding domain"/>
    <property type="match status" value="1"/>
</dbReference>
<dbReference type="EMBL" id="JAUSUR010000001">
    <property type="protein sequence ID" value="MDQ0359320.1"/>
    <property type="molecule type" value="Genomic_DNA"/>
</dbReference>
<sequence length="271" mass="32225">MHSKIFLTTGEFAKLCNTTKNTLFHYDTIDLLKPVHINENGYRFYSIDQFSTFDMISVLQDSGSSLKEIKEFIKHQNADNFLTILADKKKTIKQQQQHLKQLNMSIDYIIQNTKKAMDVTYFEPIIELVEEEHIVCTPFLEAHHNEQDYYESISSHIAYCQKYEINDDLSYGVIYKKEDIFRGYYRESYYYSYLSKKRNIPNMKTKEKGTYAFIYHKGSYDELKNTYQILLSYITNNNLKVISDFYEYELLNHLQTDDPNNYSIEISVMVK</sequence>
<evidence type="ECO:0000313" key="3">
    <source>
        <dbReference type="EMBL" id="MDQ0359320.1"/>
    </source>
</evidence>